<proteinExistence type="predicted"/>
<name>A0A2M4B1E0_9DIPT</name>
<reference evidence="2" key="1">
    <citation type="submission" date="2018-01" db="EMBL/GenBank/DDBJ databases">
        <title>An insight into the sialome of Amazonian anophelines.</title>
        <authorList>
            <person name="Ribeiro J.M."/>
            <person name="Scarpassa V."/>
            <person name="Calvo E."/>
        </authorList>
    </citation>
    <scope>NUCLEOTIDE SEQUENCE</scope>
    <source>
        <tissue evidence="2">Salivary glands</tissue>
    </source>
</reference>
<protein>
    <submittedName>
        <fullName evidence="2">Putative secreted protein</fullName>
    </submittedName>
</protein>
<dbReference type="AlphaFoldDB" id="A0A2M4B1E0"/>
<accession>A0A2M4B1E0</accession>
<evidence type="ECO:0000256" key="1">
    <source>
        <dbReference type="SAM" id="MobiDB-lite"/>
    </source>
</evidence>
<organism evidence="2">
    <name type="scientific">Anopheles triannulatus</name>
    <dbReference type="NCBI Taxonomy" id="58253"/>
    <lineage>
        <taxon>Eukaryota</taxon>
        <taxon>Metazoa</taxon>
        <taxon>Ecdysozoa</taxon>
        <taxon>Arthropoda</taxon>
        <taxon>Hexapoda</taxon>
        <taxon>Insecta</taxon>
        <taxon>Pterygota</taxon>
        <taxon>Neoptera</taxon>
        <taxon>Endopterygota</taxon>
        <taxon>Diptera</taxon>
        <taxon>Nematocera</taxon>
        <taxon>Culicoidea</taxon>
        <taxon>Culicidae</taxon>
        <taxon>Anophelinae</taxon>
        <taxon>Anopheles</taxon>
    </lineage>
</organism>
<feature type="compositionally biased region" description="Polar residues" evidence="1">
    <location>
        <begin position="65"/>
        <end position="78"/>
    </location>
</feature>
<evidence type="ECO:0000313" key="2">
    <source>
        <dbReference type="EMBL" id="MBW46792.1"/>
    </source>
</evidence>
<sequence>MLTTFRSFFLATPPFSPLLLLHFHAHFYVTLSRALSHLHYRTLSFTHRKLTLDSTELEHHEMHSRTSPQGRHSVNQAQCRPKKKDAFRSRTPLRDSRIGTSEQMLISPEIAPSICIKNRTTHRPYDAVFDCLSFTSVTHSSQSHVLTSGGY</sequence>
<feature type="region of interest" description="Disordered" evidence="1">
    <location>
        <begin position="58"/>
        <end position="90"/>
    </location>
</feature>
<dbReference type="EMBL" id="GGFK01013471">
    <property type="protein sequence ID" value="MBW46792.1"/>
    <property type="molecule type" value="Transcribed_RNA"/>
</dbReference>